<dbReference type="InterPro" id="IPR036690">
    <property type="entry name" value="Fdx_antiC-bd_sf"/>
</dbReference>
<evidence type="ECO:0000256" key="9">
    <source>
        <dbReference type="ARBA" id="ARBA00022840"/>
    </source>
</evidence>
<keyword evidence="11 16" id="KW-0694">RNA-binding</keyword>
<dbReference type="InterPro" id="IPR045864">
    <property type="entry name" value="aa-tRNA-synth_II/BPL/LPL"/>
</dbReference>
<dbReference type="RefSeq" id="WP_101396874.1">
    <property type="nucleotide sequence ID" value="NZ_PJNE01000001.1"/>
</dbReference>
<evidence type="ECO:0000256" key="6">
    <source>
        <dbReference type="ARBA" id="ARBA00022598"/>
    </source>
</evidence>
<dbReference type="GO" id="GO:0000049">
    <property type="term" value="F:tRNA binding"/>
    <property type="evidence" value="ECO:0007669"/>
    <property type="project" value="UniProtKB-UniRule"/>
</dbReference>
<evidence type="ECO:0000256" key="14">
    <source>
        <dbReference type="ARBA" id="ARBA00049255"/>
    </source>
</evidence>
<comment type="cofactor">
    <cofactor evidence="15">
        <name>Mg(2+)</name>
        <dbReference type="ChEBI" id="CHEBI:18420"/>
    </cofactor>
    <text evidence="15">Binds 2 magnesium ions per tetramer.</text>
</comment>
<evidence type="ECO:0000256" key="3">
    <source>
        <dbReference type="ARBA" id="ARBA00011209"/>
    </source>
</evidence>
<keyword evidence="12 15" id="KW-0648">Protein biosynthesis</keyword>
<feature type="binding site" evidence="15">
    <location>
        <position position="482"/>
    </location>
    <ligand>
        <name>Mg(2+)</name>
        <dbReference type="ChEBI" id="CHEBI:18420"/>
        <note>shared with alpha subunit</note>
    </ligand>
</feature>
<gene>
    <name evidence="15" type="primary">pheT</name>
    <name evidence="20" type="ORF">ATL31_3156</name>
</gene>
<accession>A0A2N3YN76</accession>
<dbReference type="Pfam" id="PF01588">
    <property type="entry name" value="tRNA_bind"/>
    <property type="match status" value="1"/>
</dbReference>
<evidence type="ECO:0000256" key="10">
    <source>
        <dbReference type="ARBA" id="ARBA00022842"/>
    </source>
</evidence>
<feature type="binding site" evidence="15">
    <location>
        <position position="492"/>
    </location>
    <ligand>
        <name>Mg(2+)</name>
        <dbReference type="ChEBI" id="CHEBI:18420"/>
        <note>shared with alpha subunit</note>
    </ligand>
</feature>
<reference evidence="20 21" key="1">
    <citation type="submission" date="2017-12" db="EMBL/GenBank/DDBJ databases">
        <title>Sequencing the genomes of 1000 Actinobacteria strains.</title>
        <authorList>
            <person name="Klenk H.-P."/>
        </authorList>
    </citation>
    <scope>NUCLEOTIDE SEQUENCE [LARGE SCALE GENOMIC DNA]</scope>
    <source>
        <strain evidence="20 21">DSM 12806</strain>
    </source>
</reference>
<dbReference type="Pfam" id="PF17759">
    <property type="entry name" value="tRNA_synthFbeta"/>
    <property type="match status" value="1"/>
</dbReference>
<organism evidence="20 21">
    <name type="scientific">Phycicoccus duodecadis</name>
    <dbReference type="NCBI Taxonomy" id="173053"/>
    <lineage>
        <taxon>Bacteria</taxon>
        <taxon>Bacillati</taxon>
        <taxon>Actinomycetota</taxon>
        <taxon>Actinomycetes</taxon>
        <taxon>Micrococcales</taxon>
        <taxon>Intrasporangiaceae</taxon>
        <taxon>Phycicoccus</taxon>
    </lineage>
</organism>
<dbReference type="PANTHER" id="PTHR10947">
    <property type="entry name" value="PHENYLALANYL-TRNA SYNTHETASE BETA CHAIN AND LEUCINE-RICH REPEAT-CONTAINING PROTEIN 47"/>
    <property type="match status" value="1"/>
</dbReference>
<dbReference type="InterPro" id="IPR009061">
    <property type="entry name" value="DNA-bd_dom_put_sf"/>
</dbReference>
<dbReference type="SMART" id="SM00874">
    <property type="entry name" value="B5"/>
    <property type="match status" value="1"/>
</dbReference>
<evidence type="ECO:0000259" key="19">
    <source>
        <dbReference type="PROSITE" id="PS51483"/>
    </source>
</evidence>
<dbReference type="FunFam" id="3.30.70.380:FF:000001">
    <property type="entry name" value="Phenylalanine--tRNA ligase beta subunit"/>
    <property type="match status" value="1"/>
</dbReference>
<dbReference type="InterPro" id="IPR004532">
    <property type="entry name" value="Phe-tRNA-ligase_IIc_bsu_bact"/>
</dbReference>
<dbReference type="PROSITE" id="PS51483">
    <property type="entry name" value="B5"/>
    <property type="match status" value="1"/>
</dbReference>
<dbReference type="FunFam" id="3.50.40.10:FF:000001">
    <property type="entry name" value="Phenylalanine--tRNA ligase beta subunit"/>
    <property type="match status" value="1"/>
</dbReference>
<feature type="binding site" evidence="15">
    <location>
        <position position="488"/>
    </location>
    <ligand>
        <name>Mg(2+)</name>
        <dbReference type="ChEBI" id="CHEBI:18420"/>
        <note>shared with alpha subunit</note>
    </ligand>
</feature>
<dbReference type="InterPro" id="IPR005121">
    <property type="entry name" value="Fdx_antiC-bd"/>
</dbReference>
<evidence type="ECO:0000256" key="2">
    <source>
        <dbReference type="ARBA" id="ARBA00008653"/>
    </source>
</evidence>
<dbReference type="InterPro" id="IPR005147">
    <property type="entry name" value="tRNA_synthase_B5-dom"/>
</dbReference>
<evidence type="ECO:0000256" key="4">
    <source>
        <dbReference type="ARBA" id="ARBA00022490"/>
    </source>
</evidence>
<dbReference type="GO" id="GO:0009328">
    <property type="term" value="C:phenylalanine-tRNA ligase complex"/>
    <property type="evidence" value="ECO:0007669"/>
    <property type="project" value="TreeGrafter"/>
</dbReference>
<dbReference type="SMART" id="SM00896">
    <property type="entry name" value="FDX-ACB"/>
    <property type="match status" value="1"/>
</dbReference>
<keyword evidence="4 15" id="KW-0963">Cytoplasm</keyword>
<dbReference type="Gene3D" id="3.50.40.10">
    <property type="entry name" value="Phenylalanyl-trna Synthetase, Chain B, domain 3"/>
    <property type="match status" value="1"/>
</dbReference>
<dbReference type="AlphaFoldDB" id="A0A2N3YN76"/>
<dbReference type="HAMAP" id="MF_00283">
    <property type="entry name" value="Phe_tRNA_synth_beta1"/>
    <property type="match status" value="1"/>
</dbReference>
<evidence type="ECO:0000256" key="16">
    <source>
        <dbReference type="PROSITE-ProRule" id="PRU00209"/>
    </source>
</evidence>
<evidence type="ECO:0000256" key="12">
    <source>
        <dbReference type="ARBA" id="ARBA00022917"/>
    </source>
</evidence>
<dbReference type="CDD" id="cd02796">
    <property type="entry name" value="tRNA_bind_bactPheRS"/>
    <property type="match status" value="1"/>
</dbReference>
<keyword evidence="10 15" id="KW-0460">Magnesium</keyword>
<keyword evidence="21" id="KW-1185">Reference proteome</keyword>
<dbReference type="Pfam" id="PF03147">
    <property type="entry name" value="FDX-ACB"/>
    <property type="match status" value="1"/>
</dbReference>
<feature type="domain" description="B5" evidence="19">
    <location>
        <begin position="429"/>
        <end position="504"/>
    </location>
</feature>
<comment type="caution">
    <text evidence="20">The sequence shown here is derived from an EMBL/GenBank/DDBJ whole genome shotgun (WGS) entry which is preliminary data.</text>
</comment>
<evidence type="ECO:0000256" key="7">
    <source>
        <dbReference type="ARBA" id="ARBA00022723"/>
    </source>
</evidence>
<dbReference type="CDD" id="cd00769">
    <property type="entry name" value="PheRS_beta_core"/>
    <property type="match status" value="1"/>
</dbReference>
<dbReference type="SUPFAM" id="SSF54991">
    <property type="entry name" value="Anticodon-binding domain of PheRS"/>
    <property type="match status" value="1"/>
</dbReference>
<evidence type="ECO:0000259" key="17">
    <source>
        <dbReference type="PROSITE" id="PS50886"/>
    </source>
</evidence>
<evidence type="ECO:0000256" key="1">
    <source>
        <dbReference type="ARBA" id="ARBA00004496"/>
    </source>
</evidence>
<dbReference type="NCBIfam" id="TIGR00472">
    <property type="entry name" value="pheT_bact"/>
    <property type="match status" value="1"/>
</dbReference>
<dbReference type="Gene3D" id="3.30.56.10">
    <property type="match status" value="2"/>
</dbReference>
<evidence type="ECO:0000256" key="8">
    <source>
        <dbReference type="ARBA" id="ARBA00022741"/>
    </source>
</evidence>
<comment type="similarity">
    <text evidence="2 15">Belongs to the phenylalanyl-tRNA synthetase beta subunit family. Type 1 subfamily.</text>
</comment>
<dbReference type="InterPro" id="IPR041616">
    <property type="entry name" value="PheRS_beta_core"/>
</dbReference>
<dbReference type="SUPFAM" id="SSF50249">
    <property type="entry name" value="Nucleic acid-binding proteins"/>
    <property type="match status" value="1"/>
</dbReference>
<comment type="catalytic activity">
    <reaction evidence="14 15">
        <text>tRNA(Phe) + L-phenylalanine + ATP = L-phenylalanyl-tRNA(Phe) + AMP + diphosphate + H(+)</text>
        <dbReference type="Rhea" id="RHEA:19413"/>
        <dbReference type="Rhea" id="RHEA-COMP:9668"/>
        <dbReference type="Rhea" id="RHEA-COMP:9699"/>
        <dbReference type="ChEBI" id="CHEBI:15378"/>
        <dbReference type="ChEBI" id="CHEBI:30616"/>
        <dbReference type="ChEBI" id="CHEBI:33019"/>
        <dbReference type="ChEBI" id="CHEBI:58095"/>
        <dbReference type="ChEBI" id="CHEBI:78442"/>
        <dbReference type="ChEBI" id="CHEBI:78531"/>
        <dbReference type="ChEBI" id="CHEBI:456215"/>
        <dbReference type="EC" id="6.1.1.20"/>
    </reaction>
</comment>
<dbReference type="SMART" id="SM00873">
    <property type="entry name" value="B3_4"/>
    <property type="match status" value="1"/>
</dbReference>
<evidence type="ECO:0000313" key="20">
    <source>
        <dbReference type="EMBL" id="PKW28293.1"/>
    </source>
</evidence>
<comment type="subunit">
    <text evidence="3 15">Tetramer of two alpha and two beta subunits.</text>
</comment>
<dbReference type="EC" id="6.1.1.20" evidence="15"/>
<dbReference type="PROSITE" id="PS50886">
    <property type="entry name" value="TRBD"/>
    <property type="match status" value="1"/>
</dbReference>
<dbReference type="Gene3D" id="3.30.70.380">
    <property type="entry name" value="Ferrodoxin-fold anticodon-binding domain"/>
    <property type="match status" value="1"/>
</dbReference>
<evidence type="ECO:0000313" key="21">
    <source>
        <dbReference type="Proteomes" id="UP000233781"/>
    </source>
</evidence>
<dbReference type="Proteomes" id="UP000233781">
    <property type="component" value="Unassembled WGS sequence"/>
</dbReference>
<dbReference type="Gene3D" id="3.30.930.10">
    <property type="entry name" value="Bira Bifunctional Protein, Domain 2"/>
    <property type="match status" value="1"/>
</dbReference>
<dbReference type="InterPro" id="IPR045060">
    <property type="entry name" value="Phe-tRNA-ligase_IIc_bsu"/>
</dbReference>
<evidence type="ECO:0000256" key="11">
    <source>
        <dbReference type="ARBA" id="ARBA00022884"/>
    </source>
</evidence>
<dbReference type="Gene3D" id="2.40.50.140">
    <property type="entry name" value="Nucleic acid-binding proteins"/>
    <property type="match status" value="1"/>
</dbReference>
<keyword evidence="8 15" id="KW-0547">Nucleotide-binding</keyword>
<dbReference type="InterPro" id="IPR005146">
    <property type="entry name" value="B3/B4_tRNA-bd"/>
</dbReference>
<dbReference type="GO" id="GO:0006432">
    <property type="term" value="P:phenylalanyl-tRNA aminoacylation"/>
    <property type="evidence" value="ECO:0007669"/>
    <property type="project" value="UniProtKB-UniRule"/>
</dbReference>
<keyword evidence="9 15" id="KW-0067">ATP-binding</keyword>
<dbReference type="Pfam" id="PF03484">
    <property type="entry name" value="B5"/>
    <property type="match status" value="1"/>
</dbReference>
<evidence type="ECO:0000256" key="15">
    <source>
        <dbReference type="HAMAP-Rule" id="MF_00283"/>
    </source>
</evidence>
<sequence length="849" mass="88983">MRVPLDWLREYVAVPPDATGVDVAAALVAVGLEEEGLHGGGVTGPLVVGRVLSLVKEPQKNGRTINWCQVDVGDANGTGEPQGIVCGAHNFVEGDLVPVILPGGVLPTPQGPLAVSARKTYGHVSAGMICSERELGLGDDHDGIIVLTRRFAGDDETLARCVPGADAIAILGLDRETVEVNVTPDRGYCFSVRGVAREYGHATGAAFTDPALALAAAAPAGTADGFPVTLSDDAPIRGRVGCDRYVTRVVRGVDVAAPSPAWLTARLVEAGMRPISLAVDVTNYVMLGLGQPLHAFDLDRLHGAVGVRRARRGETLRTLDDVERTLDPEDLLIVDGRDVPINIAGVMGGESTEIGPTTTNVLIEAAHFDAVSIARSARRHRLPSEASRRFERGVDTALAPAAAQLAVDLLVRYGGGTADAGVTDLGTPAAPEPITMALGFPSRIVGIEYPAERVTGILEQIGCRVRADGDVLTVEPPTWRPDLTTAEDLVEEVARIHGYERIPSVLPTPPGGAGLTHAQRVRRVVGDLLAAQGLSEVWSDPFVGADRLAALGLDVDAETARTVRIANPLSDEEPFMRTSLVATLVEAVRRNVSRGAKDVALFEEGLVTALAGPQQVAPTVDVGLRPADDVLATIRAAVPPQPRHLAMLLAGDRDRAGWWGSGRRADVADVVELVDALGQALAVDLVVTADAVMPWHPGRCARVALADGTALGHVGELHPKVVAALGLPARTVGGELDLDVLTAAADHTVRATTLATYPMAQSDVALVVDRAVPAAAVREALVSGGGELLESVQLFDVYEGDQVGDGRRSLAYRLTFRSRERTLTTEEVSRLRDGAVAAAGAAHGAVQRA</sequence>
<dbReference type="GO" id="GO:0004826">
    <property type="term" value="F:phenylalanine-tRNA ligase activity"/>
    <property type="evidence" value="ECO:0007669"/>
    <property type="project" value="UniProtKB-UniRule"/>
</dbReference>
<evidence type="ECO:0000256" key="5">
    <source>
        <dbReference type="ARBA" id="ARBA00022555"/>
    </source>
</evidence>
<dbReference type="GO" id="GO:0005524">
    <property type="term" value="F:ATP binding"/>
    <property type="evidence" value="ECO:0007669"/>
    <property type="project" value="UniProtKB-UniRule"/>
</dbReference>
<dbReference type="OrthoDB" id="9805455at2"/>
<dbReference type="Pfam" id="PF03483">
    <property type="entry name" value="B3_4"/>
    <property type="match status" value="1"/>
</dbReference>
<dbReference type="SUPFAM" id="SSF46955">
    <property type="entry name" value="Putative DNA-binding domain"/>
    <property type="match status" value="1"/>
</dbReference>
<evidence type="ECO:0000256" key="13">
    <source>
        <dbReference type="ARBA" id="ARBA00023146"/>
    </source>
</evidence>
<dbReference type="GO" id="GO:0000287">
    <property type="term" value="F:magnesium ion binding"/>
    <property type="evidence" value="ECO:0007669"/>
    <property type="project" value="UniProtKB-UniRule"/>
</dbReference>
<keyword evidence="7 15" id="KW-0479">Metal-binding</keyword>
<dbReference type="PROSITE" id="PS51447">
    <property type="entry name" value="FDX_ACB"/>
    <property type="match status" value="1"/>
</dbReference>
<dbReference type="InterPro" id="IPR033714">
    <property type="entry name" value="tRNA_bind_bactPheRS"/>
</dbReference>
<dbReference type="EMBL" id="PJNE01000001">
    <property type="protein sequence ID" value="PKW28293.1"/>
    <property type="molecule type" value="Genomic_DNA"/>
</dbReference>
<dbReference type="PANTHER" id="PTHR10947:SF0">
    <property type="entry name" value="PHENYLALANINE--TRNA LIGASE BETA SUBUNIT"/>
    <property type="match status" value="1"/>
</dbReference>
<dbReference type="SUPFAM" id="SSF56037">
    <property type="entry name" value="PheT/TilS domain"/>
    <property type="match status" value="1"/>
</dbReference>
<proteinExistence type="inferred from homology"/>
<feature type="binding site" evidence="15">
    <location>
        <position position="491"/>
    </location>
    <ligand>
        <name>Mg(2+)</name>
        <dbReference type="ChEBI" id="CHEBI:18420"/>
        <note>shared with alpha subunit</note>
    </ligand>
</feature>
<keyword evidence="5 16" id="KW-0820">tRNA-binding</keyword>
<comment type="subcellular location">
    <subcellularLocation>
        <location evidence="1 15">Cytoplasm</location>
    </subcellularLocation>
</comment>
<dbReference type="InterPro" id="IPR002547">
    <property type="entry name" value="tRNA-bd_dom"/>
</dbReference>
<feature type="domain" description="TRNA-binding" evidence="17">
    <location>
        <begin position="40"/>
        <end position="157"/>
    </location>
</feature>
<dbReference type="SUPFAM" id="SSF55681">
    <property type="entry name" value="Class II aaRS and biotin synthetases"/>
    <property type="match status" value="1"/>
</dbReference>
<feature type="domain" description="FDX-ACB" evidence="18">
    <location>
        <begin position="755"/>
        <end position="848"/>
    </location>
</feature>
<dbReference type="InterPro" id="IPR020825">
    <property type="entry name" value="Phe-tRNA_synthase-like_B3/B4"/>
</dbReference>
<protein>
    <recommendedName>
        <fullName evidence="15">Phenylalanine--tRNA ligase beta subunit</fullName>
        <ecNumber evidence="15">6.1.1.20</ecNumber>
    </recommendedName>
    <alternativeName>
        <fullName evidence="15">Phenylalanyl-tRNA synthetase beta subunit</fullName>
        <shortName evidence="15">PheRS</shortName>
    </alternativeName>
</protein>
<name>A0A2N3YN76_9MICO</name>
<dbReference type="FunFam" id="3.30.56.10:FF:000002">
    <property type="entry name" value="Phenylalanine--tRNA ligase beta subunit"/>
    <property type="match status" value="1"/>
</dbReference>
<keyword evidence="13 15" id="KW-0030">Aminoacyl-tRNA synthetase</keyword>
<keyword evidence="6 15" id="KW-0436">Ligase</keyword>
<dbReference type="InterPro" id="IPR012340">
    <property type="entry name" value="NA-bd_OB-fold"/>
</dbReference>
<evidence type="ECO:0000259" key="18">
    <source>
        <dbReference type="PROSITE" id="PS51447"/>
    </source>
</evidence>